<dbReference type="PANTHER" id="PTHR40470:SF1">
    <property type="entry name" value="PHYTANOYL-COA DIOXYGENASE FAMILY PROTEIN (AFU_ORTHOLOGUE AFUA_2G15850)"/>
    <property type="match status" value="1"/>
</dbReference>
<dbReference type="AlphaFoldDB" id="A0A382NKL9"/>
<accession>A0A382NKL9</accession>
<dbReference type="SUPFAM" id="SSF51197">
    <property type="entry name" value="Clavaminate synthase-like"/>
    <property type="match status" value="1"/>
</dbReference>
<feature type="non-terminal residue" evidence="1">
    <location>
        <position position="338"/>
    </location>
</feature>
<gene>
    <name evidence="1" type="ORF">METZ01_LOCUS313709</name>
</gene>
<dbReference type="PANTHER" id="PTHR40470">
    <property type="entry name" value="PHYTANOYL-COA DIOXYGENASE FAMILY PROTEIN (AFU_ORTHOLOGUE AFUA_2G15850)"/>
    <property type="match status" value="1"/>
</dbReference>
<dbReference type="EMBL" id="UINC01100646">
    <property type="protein sequence ID" value="SVC60855.1"/>
    <property type="molecule type" value="Genomic_DNA"/>
</dbReference>
<evidence type="ECO:0008006" key="2">
    <source>
        <dbReference type="Google" id="ProtNLM"/>
    </source>
</evidence>
<evidence type="ECO:0000313" key="1">
    <source>
        <dbReference type="EMBL" id="SVC60855.1"/>
    </source>
</evidence>
<name>A0A382NKL9_9ZZZZ</name>
<reference evidence="1" key="1">
    <citation type="submission" date="2018-05" db="EMBL/GenBank/DDBJ databases">
        <authorList>
            <person name="Lanie J.A."/>
            <person name="Ng W.-L."/>
            <person name="Kazmierczak K.M."/>
            <person name="Andrzejewski T.M."/>
            <person name="Davidsen T.M."/>
            <person name="Wayne K.J."/>
            <person name="Tettelin H."/>
            <person name="Glass J.I."/>
            <person name="Rusch D."/>
            <person name="Podicherti R."/>
            <person name="Tsui H.-C.T."/>
            <person name="Winkler M.E."/>
        </authorList>
    </citation>
    <scope>NUCLEOTIDE SEQUENCE</scope>
</reference>
<proteinExistence type="predicted"/>
<sequence>MNDERASLLRDGYVIVRGVVPPDELEDTRRVFEILVDRQRRVWERERGPKDPPGGAWETSAQPRLVSFDGLVESGEEAAAVELLLGRPLEVSRRIMSAAVAPTQFMMMCNPTSDHGPAAWHRDIHPIDQAPIVGLQQDLLANGPGYLQWNLALHDDDVLWVVPGSHMRPNTDDESQHLAEDARRPLPGALQVELGAGDGVVYSNLILHWGSDYSTKRRRTVHFGFRSFGGDLFPYVLGLHRRGDVTAHLGEAASAAWREHRRLYVVECDTLEAVFRAAIAGDAEAFRQGVVRLHPGPRHREVCLILLSKLARKLCFDGHPERPGYGGDFTQERELAPR</sequence>
<dbReference type="Gene3D" id="2.60.120.620">
    <property type="entry name" value="q2cbj1_9rhob like domain"/>
    <property type="match status" value="1"/>
</dbReference>
<protein>
    <recommendedName>
        <fullName evidence="2">Phytanoyl-CoA dioxygenase</fullName>
    </recommendedName>
</protein>
<organism evidence="1">
    <name type="scientific">marine metagenome</name>
    <dbReference type="NCBI Taxonomy" id="408172"/>
    <lineage>
        <taxon>unclassified sequences</taxon>
        <taxon>metagenomes</taxon>
        <taxon>ecological metagenomes</taxon>
    </lineage>
</organism>
<dbReference type="Pfam" id="PF05721">
    <property type="entry name" value="PhyH"/>
    <property type="match status" value="1"/>
</dbReference>
<dbReference type="InterPro" id="IPR008775">
    <property type="entry name" value="Phytyl_CoA_dOase-like"/>
</dbReference>